<feature type="signal peptide" evidence="2">
    <location>
        <begin position="1"/>
        <end position="22"/>
    </location>
</feature>
<dbReference type="Gene3D" id="3.40.50.300">
    <property type="entry name" value="P-loop containing nucleotide triphosphate hydrolases"/>
    <property type="match status" value="1"/>
</dbReference>
<organism evidence="3 4">
    <name type="scientific">Cuscuta australis</name>
    <dbReference type="NCBI Taxonomy" id="267555"/>
    <lineage>
        <taxon>Eukaryota</taxon>
        <taxon>Viridiplantae</taxon>
        <taxon>Streptophyta</taxon>
        <taxon>Embryophyta</taxon>
        <taxon>Tracheophyta</taxon>
        <taxon>Spermatophyta</taxon>
        <taxon>Magnoliopsida</taxon>
        <taxon>eudicotyledons</taxon>
        <taxon>Gunneridae</taxon>
        <taxon>Pentapetalae</taxon>
        <taxon>asterids</taxon>
        <taxon>lamiids</taxon>
        <taxon>Solanales</taxon>
        <taxon>Convolvulaceae</taxon>
        <taxon>Cuscuteae</taxon>
        <taxon>Cuscuta</taxon>
        <taxon>Cuscuta subgen. Grammica</taxon>
        <taxon>Cuscuta sect. Cleistogrammica</taxon>
    </lineage>
</organism>
<reference evidence="3 4" key="1">
    <citation type="submission" date="2018-06" db="EMBL/GenBank/DDBJ databases">
        <title>The Genome of Cuscuta australis (Dodder) Provides Insight into the Evolution of Plant Parasitism.</title>
        <authorList>
            <person name="Liu H."/>
        </authorList>
    </citation>
    <scope>NUCLEOTIDE SEQUENCE [LARGE SCALE GENOMIC DNA]</scope>
    <source>
        <strain evidence="4">cv. Yunnan</strain>
        <tissue evidence="3">Vines</tissue>
    </source>
</reference>
<proteinExistence type="predicted"/>
<gene>
    <name evidence="3" type="ORF">DM860_017221</name>
</gene>
<name>A0A328E3M2_9ASTE</name>
<dbReference type="SUPFAM" id="SSF52540">
    <property type="entry name" value="P-loop containing nucleoside triphosphate hydrolases"/>
    <property type="match status" value="1"/>
</dbReference>
<protein>
    <submittedName>
        <fullName evidence="3">Uncharacterized protein</fullName>
    </submittedName>
</protein>
<dbReference type="InterPro" id="IPR027417">
    <property type="entry name" value="P-loop_NTPase"/>
</dbReference>
<comment type="subcellular location">
    <subcellularLocation>
        <location evidence="1">Plastid</location>
    </subcellularLocation>
</comment>
<sequence>MELRFQSLLLLNLFHLLLRITCRTSSRCNSTREMYPALDEKIVTGTALADKVLLRQVSSQEFAEKKHLESFWCVNSATVHHLESICNLLVYNGRENPSGGLLVDHIPKHMAGKVAPGGAIDYWLESAGLVNVREAGASDPFCFLVLKLMVRVRNEADSVMIMLDVTNLETLERIQFWIRFVVWLVNILNLYQINYTLPTPLMFSFEFRVKGYDFLNRFIIFRNKNDSDAKVIEPQMIAARSGNQYIDVSAITNENMEEPFVYLLQEYLPDLELAMLIQLAEPHVLVAAMPLVPNGIPRLCTKSFASDGHCIKPSKLLHVTGTQTLSRVKKLVKLGLS</sequence>
<evidence type="ECO:0000313" key="4">
    <source>
        <dbReference type="Proteomes" id="UP000249390"/>
    </source>
</evidence>
<comment type="caution">
    <text evidence="3">The sequence shown here is derived from an EMBL/GenBank/DDBJ whole genome shotgun (WGS) entry which is preliminary data.</text>
</comment>
<keyword evidence="4" id="KW-1185">Reference proteome</keyword>
<dbReference type="PANTHER" id="PTHR46740:SF2">
    <property type="entry name" value="PROTEIN DYAD"/>
    <property type="match status" value="1"/>
</dbReference>
<evidence type="ECO:0000313" key="3">
    <source>
        <dbReference type="EMBL" id="RAL52527.1"/>
    </source>
</evidence>
<dbReference type="AlphaFoldDB" id="A0A328E3M2"/>
<accession>A0A328E3M2</accession>
<dbReference type="Proteomes" id="UP000249390">
    <property type="component" value="Unassembled WGS sequence"/>
</dbReference>
<dbReference type="GO" id="GO:0009536">
    <property type="term" value="C:plastid"/>
    <property type="evidence" value="ECO:0007669"/>
    <property type="project" value="UniProtKB-SubCell"/>
</dbReference>
<dbReference type="InterPro" id="IPR044221">
    <property type="entry name" value="DYAD/AMEIOTIC1"/>
</dbReference>
<keyword evidence="2" id="KW-0732">Signal</keyword>
<dbReference type="PANTHER" id="PTHR46740">
    <property type="entry name" value="PROTEIN DYAD"/>
    <property type="match status" value="1"/>
</dbReference>
<evidence type="ECO:0000256" key="1">
    <source>
        <dbReference type="ARBA" id="ARBA00004474"/>
    </source>
</evidence>
<dbReference type="EMBL" id="NQVE01000033">
    <property type="protein sequence ID" value="RAL52527.1"/>
    <property type="molecule type" value="Genomic_DNA"/>
</dbReference>
<feature type="chain" id="PRO_5016353993" evidence="2">
    <location>
        <begin position="23"/>
        <end position="337"/>
    </location>
</feature>
<evidence type="ECO:0000256" key="2">
    <source>
        <dbReference type="SAM" id="SignalP"/>
    </source>
</evidence>
<dbReference type="GO" id="GO:0051177">
    <property type="term" value="P:meiotic sister chromatid cohesion"/>
    <property type="evidence" value="ECO:0007669"/>
    <property type="project" value="InterPro"/>
</dbReference>
<dbReference type="GO" id="GO:0007131">
    <property type="term" value="P:reciprocal meiotic recombination"/>
    <property type="evidence" value="ECO:0007669"/>
    <property type="project" value="InterPro"/>
</dbReference>